<keyword evidence="1" id="KW-0614">Plasmid</keyword>
<dbReference type="Proteomes" id="UP000317572">
    <property type="component" value="Plasmid p1-159"/>
</dbReference>
<proteinExistence type="predicted"/>
<organism evidence="1 2">
    <name type="scientific">Serratia liquefaciens</name>
    <dbReference type="NCBI Taxonomy" id="614"/>
    <lineage>
        <taxon>Bacteria</taxon>
        <taxon>Pseudomonadati</taxon>
        <taxon>Pseudomonadota</taxon>
        <taxon>Gammaproteobacteria</taxon>
        <taxon>Enterobacterales</taxon>
        <taxon>Yersiniaceae</taxon>
        <taxon>Serratia</taxon>
    </lineage>
</organism>
<geneLocation type="plasmid" evidence="1 2">
    <name>p1-159</name>
</geneLocation>
<dbReference type="EMBL" id="CP033894">
    <property type="protein sequence ID" value="QDL35636.1"/>
    <property type="molecule type" value="Genomic_DNA"/>
</dbReference>
<reference evidence="1 2" key="1">
    <citation type="submission" date="2018-11" db="EMBL/GenBank/DDBJ databases">
        <title>The first complete genome of Serratia liquefaciens isolated from metalophyte plant revel distinctness adaptive mechanisms in an extreme habitat.</title>
        <authorList>
            <person name="Caneschi W.L."/>
            <person name="Sanchez A.B."/>
            <person name="Felestrino E.B."/>
            <person name="Assis R.A.B."/>
            <person name="Lemes C.G.C."/>
            <person name="Cordeiro I.F."/>
            <person name="Fonseca N.P."/>
            <person name="Villa M."/>
            <person name="Vieira I.T."/>
            <person name="Moraes L.A."/>
            <person name="Kamino L.H.Y."/>
            <person name="do Carmo F."/>
            <person name="Garcia C.M."/>
            <person name="Almeida N.F."/>
            <person name="Silva R.S."/>
            <person name="Ferro J.A."/>
            <person name="Ferro M.I.T."/>
            <person name="Varani A.M."/>
            <person name="Ferreira R.M."/>
            <person name="dos Santos V.L."/>
            <person name="Silva U.C."/>
            <person name="Setubal J.C."/>
            <person name="Moreira L.M."/>
        </authorList>
    </citation>
    <scope>NUCLEOTIDE SEQUENCE [LARGE SCALE GENOMIC DNA]</scope>
    <source>
        <strain evidence="1 2">FG3</strain>
        <plasmid evidence="1 2">p1-159</plasmid>
    </source>
</reference>
<protein>
    <submittedName>
        <fullName evidence="1">Uncharacterized protein</fullName>
    </submittedName>
</protein>
<evidence type="ECO:0000313" key="2">
    <source>
        <dbReference type="Proteomes" id="UP000317572"/>
    </source>
</evidence>
<gene>
    <name evidence="1" type="ORF">EGO53_27915</name>
</gene>
<sequence length="140" mass="16124">MNTQNVNVQTATKERSERYGWTEAYGWGLSPAERIAEQQGYLNELHHFNDQWKPERAQRLMELLMTIADNVLDSVTNWNDVGAFGDKPRVPYMIVRCWLDAMLLAPEMCGEMGSNAVAYVLENLEGKFEFECAMARMDRP</sequence>
<name>A0A515D5G1_SERLI</name>
<accession>A0A515D5G1</accession>
<evidence type="ECO:0000313" key="1">
    <source>
        <dbReference type="EMBL" id="QDL35636.1"/>
    </source>
</evidence>
<dbReference type="AlphaFoldDB" id="A0A515D5G1"/>
<dbReference type="RefSeq" id="WP_142816511.1">
    <property type="nucleotide sequence ID" value="NZ_CP033894.1"/>
</dbReference>